<keyword evidence="1" id="KW-0812">Transmembrane</keyword>
<gene>
    <name evidence="2" type="ORF">DRH29_04825</name>
</gene>
<name>A0A420ZBH0_UNCK3</name>
<organism evidence="2 3">
    <name type="scientific">candidate division Kazan bacterium</name>
    <dbReference type="NCBI Taxonomy" id="2202143"/>
    <lineage>
        <taxon>Bacteria</taxon>
        <taxon>Bacteria division Kazan-3B-28</taxon>
    </lineage>
</organism>
<accession>A0A420ZBH0</accession>
<protein>
    <recommendedName>
        <fullName evidence="4">Holin</fullName>
    </recommendedName>
</protein>
<dbReference type="AlphaFoldDB" id="A0A420ZBH0"/>
<proteinExistence type="predicted"/>
<dbReference type="Proteomes" id="UP000281261">
    <property type="component" value="Unassembled WGS sequence"/>
</dbReference>
<evidence type="ECO:0008006" key="4">
    <source>
        <dbReference type="Google" id="ProtNLM"/>
    </source>
</evidence>
<dbReference type="EMBL" id="QMNG01000068">
    <property type="protein sequence ID" value="RLC36294.1"/>
    <property type="molecule type" value="Genomic_DNA"/>
</dbReference>
<evidence type="ECO:0000256" key="1">
    <source>
        <dbReference type="SAM" id="Phobius"/>
    </source>
</evidence>
<evidence type="ECO:0000313" key="2">
    <source>
        <dbReference type="EMBL" id="RLC36294.1"/>
    </source>
</evidence>
<keyword evidence="1" id="KW-1133">Transmembrane helix</keyword>
<evidence type="ECO:0000313" key="3">
    <source>
        <dbReference type="Proteomes" id="UP000281261"/>
    </source>
</evidence>
<reference evidence="2 3" key="1">
    <citation type="submission" date="2018-06" db="EMBL/GenBank/DDBJ databases">
        <title>Extensive metabolic versatility and redundancy in microbially diverse, dynamic hydrothermal sediments.</title>
        <authorList>
            <person name="Dombrowski N."/>
            <person name="Teske A."/>
            <person name="Baker B.J."/>
        </authorList>
    </citation>
    <scope>NUCLEOTIDE SEQUENCE [LARGE SCALE GENOMIC DNA]</scope>
    <source>
        <strain evidence="2">B79_G16</strain>
    </source>
</reference>
<feature type="transmembrane region" description="Helical" evidence="1">
    <location>
        <begin position="16"/>
        <end position="33"/>
    </location>
</feature>
<sequence length="68" mass="7788">MRYSFKEGLKRSLRRAVKLSLIAAAIAGISTFMEAMPPEMAYLAPILTGIVGFLEKLERNYREVKKRR</sequence>
<comment type="caution">
    <text evidence="2">The sequence shown here is derived from an EMBL/GenBank/DDBJ whole genome shotgun (WGS) entry which is preliminary data.</text>
</comment>
<feature type="transmembrane region" description="Helical" evidence="1">
    <location>
        <begin position="39"/>
        <end position="57"/>
    </location>
</feature>
<keyword evidence="1" id="KW-0472">Membrane</keyword>